<accession>A0A1Y6BZQ2</accession>
<evidence type="ECO:0000256" key="1">
    <source>
        <dbReference type="SAM" id="SignalP"/>
    </source>
</evidence>
<dbReference type="SUPFAM" id="SSF49503">
    <property type="entry name" value="Cupredoxins"/>
    <property type="match status" value="1"/>
</dbReference>
<feature type="domain" description="EfeO-type cupredoxin-like" evidence="2">
    <location>
        <begin position="12"/>
        <end position="114"/>
    </location>
</feature>
<keyword evidence="1" id="KW-0732">Signal</keyword>
<dbReference type="InterPro" id="IPR028096">
    <property type="entry name" value="EfeO_Cupredoxin"/>
</dbReference>
<dbReference type="InterPro" id="IPR008972">
    <property type="entry name" value="Cupredoxin"/>
</dbReference>
<dbReference type="Gene3D" id="2.60.40.420">
    <property type="entry name" value="Cupredoxins - blue copper proteins"/>
    <property type="match status" value="1"/>
</dbReference>
<dbReference type="Pfam" id="PF13473">
    <property type="entry name" value="Cupredoxin_1"/>
    <property type="match status" value="1"/>
</dbReference>
<reference evidence="3 4" key="1">
    <citation type="submission" date="2017-04" db="EMBL/GenBank/DDBJ databases">
        <authorList>
            <person name="Afonso C.L."/>
            <person name="Miller P.J."/>
            <person name="Scott M.A."/>
            <person name="Spackman E."/>
            <person name="Goraichik I."/>
            <person name="Dimitrov K.M."/>
            <person name="Suarez D.L."/>
            <person name="Swayne D.E."/>
        </authorList>
    </citation>
    <scope>NUCLEOTIDE SEQUENCE [LARGE SCALE GENOMIC DNA]</scope>
    <source>
        <strain evidence="3 4">USBA 355</strain>
    </source>
</reference>
<gene>
    <name evidence="3" type="ORF">SAMN05428998_10920</name>
</gene>
<organism evidence="3 4">
    <name type="scientific">Tistlia consotensis USBA 355</name>
    <dbReference type="NCBI Taxonomy" id="560819"/>
    <lineage>
        <taxon>Bacteria</taxon>
        <taxon>Pseudomonadati</taxon>
        <taxon>Pseudomonadota</taxon>
        <taxon>Alphaproteobacteria</taxon>
        <taxon>Rhodospirillales</taxon>
        <taxon>Rhodovibrionaceae</taxon>
        <taxon>Tistlia</taxon>
    </lineage>
</organism>
<evidence type="ECO:0000313" key="3">
    <source>
        <dbReference type="EMBL" id="SMF26612.1"/>
    </source>
</evidence>
<sequence length="115" mass="12450">MIRRMLPGAFAAAVFVLPLVVAGPAAAEEAAQTIVIKDHKFEPATVEVPAGKRVKLVIDNRDGTPEEFESKDLRREKVIPGNSKGSVWVGPLPKGEYAFVGEFHEDTAKGRLIAK</sequence>
<evidence type="ECO:0000259" key="2">
    <source>
        <dbReference type="Pfam" id="PF13473"/>
    </source>
</evidence>
<dbReference type="STRING" id="560819.SAMN05428998_10920"/>
<dbReference type="EMBL" id="FWZX01000009">
    <property type="protein sequence ID" value="SMF26612.1"/>
    <property type="molecule type" value="Genomic_DNA"/>
</dbReference>
<proteinExistence type="predicted"/>
<dbReference type="AlphaFoldDB" id="A0A1Y6BZQ2"/>
<dbReference type="Proteomes" id="UP000192917">
    <property type="component" value="Unassembled WGS sequence"/>
</dbReference>
<evidence type="ECO:0000313" key="4">
    <source>
        <dbReference type="Proteomes" id="UP000192917"/>
    </source>
</evidence>
<feature type="chain" id="PRO_5012531698" evidence="1">
    <location>
        <begin position="28"/>
        <end position="115"/>
    </location>
</feature>
<protein>
    <submittedName>
        <fullName evidence="3">Cupredoxin-like domain-containing protein</fullName>
    </submittedName>
</protein>
<keyword evidence="4" id="KW-1185">Reference proteome</keyword>
<name>A0A1Y6BZQ2_9PROT</name>
<feature type="signal peptide" evidence="1">
    <location>
        <begin position="1"/>
        <end position="27"/>
    </location>
</feature>